<dbReference type="AlphaFoldDB" id="A0A8K0GBW6"/>
<evidence type="ECO:0000256" key="1">
    <source>
        <dbReference type="PROSITE-ProRule" id="PRU00047"/>
    </source>
</evidence>
<dbReference type="GO" id="GO:0008270">
    <property type="term" value="F:zinc ion binding"/>
    <property type="evidence" value="ECO:0007669"/>
    <property type="project" value="UniProtKB-KW"/>
</dbReference>
<dbReference type="Proteomes" id="UP000801492">
    <property type="component" value="Unassembled WGS sequence"/>
</dbReference>
<proteinExistence type="predicted"/>
<dbReference type="GO" id="GO:0003676">
    <property type="term" value="F:nucleic acid binding"/>
    <property type="evidence" value="ECO:0007669"/>
    <property type="project" value="InterPro"/>
</dbReference>
<dbReference type="InterPro" id="IPR001878">
    <property type="entry name" value="Znf_CCHC"/>
</dbReference>
<evidence type="ECO:0000313" key="3">
    <source>
        <dbReference type="EMBL" id="KAF2892663.1"/>
    </source>
</evidence>
<sequence>MSKLLAKEDTLTFDKACQIVLDLESAKSSAADIVSNNSASSSSASNTVESEVNAVNGFHKSTHHRRSPYKSHKLSESNHLLFGRKHKFSSSSTRNKSCRECYSKHKPADCPVKSWTCYSCGQKGHTSRFCRTKTANYIHYGCHAVEYQADVSPLVVNTLVNGHKLNFIVDTGSFFSIIPIDIFKKYFSNELLSRFNGRLSAANQLLLKVLGKMSVNVTD</sequence>
<dbReference type="InterPro" id="IPR021109">
    <property type="entry name" value="Peptidase_aspartic_dom_sf"/>
</dbReference>
<keyword evidence="1" id="KW-0479">Metal-binding</keyword>
<keyword evidence="1" id="KW-0863">Zinc-finger</keyword>
<organism evidence="3 4">
    <name type="scientific">Ignelater luminosus</name>
    <name type="common">Cucubano</name>
    <name type="synonym">Pyrophorus luminosus</name>
    <dbReference type="NCBI Taxonomy" id="2038154"/>
    <lineage>
        <taxon>Eukaryota</taxon>
        <taxon>Metazoa</taxon>
        <taxon>Ecdysozoa</taxon>
        <taxon>Arthropoda</taxon>
        <taxon>Hexapoda</taxon>
        <taxon>Insecta</taxon>
        <taxon>Pterygota</taxon>
        <taxon>Neoptera</taxon>
        <taxon>Endopterygota</taxon>
        <taxon>Coleoptera</taxon>
        <taxon>Polyphaga</taxon>
        <taxon>Elateriformia</taxon>
        <taxon>Elateroidea</taxon>
        <taxon>Elateridae</taxon>
        <taxon>Agrypninae</taxon>
        <taxon>Pyrophorini</taxon>
        <taxon>Ignelater</taxon>
    </lineage>
</organism>
<dbReference type="PROSITE" id="PS50158">
    <property type="entry name" value="ZF_CCHC"/>
    <property type="match status" value="1"/>
</dbReference>
<name>A0A8K0GBW6_IGNLU</name>
<dbReference type="SMART" id="SM00343">
    <property type="entry name" value="ZnF_C2HC"/>
    <property type="match status" value="1"/>
</dbReference>
<feature type="domain" description="CCHC-type" evidence="2">
    <location>
        <begin position="117"/>
        <end position="131"/>
    </location>
</feature>
<gene>
    <name evidence="3" type="ORF">ILUMI_13513</name>
</gene>
<dbReference type="Gene3D" id="2.40.70.10">
    <property type="entry name" value="Acid Proteases"/>
    <property type="match status" value="1"/>
</dbReference>
<comment type="caution">
    <text evidence="3">The sequence shown here is derived from an EMBL/GenBank/DDBJ whole genome shotgun (WGS) entry which is preliminary data.</text>
</comment>
<accession>A0A8K0GBW6</accession>
<keyword evidence="1" id="KW-0862">Zinc</keyword>
<dbReference type="OrthoDB" id="6819631at2759"/>
<protein>
    <recommendedName>
        <fullName evidence="2">CCHC-type domain-containing protein</fullName>
    </recommendedName>
</protein>
<dbReference type="Gene3D" id="4.10.60.10">
    <property type="entry name" value="Zinc finger, CCHC-type"/>
    <property type="match status" value="1"/>
</dbReference>
<reference evidence="3" key="1">
    <citation type="submission" date="2019-08" db="EMBL/GenBank/DDBJ databases">
        <title>The genome of the North American firefly Photinus pyralis.</title>
        <authorList>
            <consortium name="Photinus pyralis genome working group"/>
            <person name="Fallon T.R."/>
            <person name="Sander Lower S.E."/>
            <person name="Weng J.-K."/>
        </authorList>
    </citation>
    <scope>NUCLEOTIDE SEQUENCE</scope>
    <source>
        <strain evidence="3">TRF0915ILg1</strain>
        <tissue evidence="3">Whole body</tissue>
    </source>
</reference>
<evidence type="ECO:0000259" key="2">
    <source>
        <dbReference type="PROSITE" id="PS50158"/>
    </source>
</evidence>
<keyword evidence="4" id="KW-1185">Reference proteome</keyword>
<evidence type="ECO:0000313" key="4">
    <source>
        <dbReference type="Proteomes" id="UP000801492"/>
    </source>
</evidence>
<dbReference type="EMBL" id="VTPC01008606">
    <property type="protein sequence ID" value="KAF2892663.1"/>
    <property type="molecule type" value="Genomic_DNA"/>
</dbReference>
<dbReference type="SUPFAM" id="SSF50630">
    <property type="entry name" value="Acid proteases"/>
    <property type="match status" value="1"/>
</dbReference>